<protein>
    <submittedName>
        <fullName evidence="4">RNA-directed DNA polymerase from mobile element jockey</fullName>
    </submittedName>
</protein>
<dbReference type="InterPro" id="IPR005135">
    <property type="entry name" value="Endo/exonuclease/phosphatase"/>
</dbReference>
<keyword evidence="4" id="KW-0548">Nucleotidyltransferase</keyword>
<dbReference type="GO" id="GO:0003964">
    <property type="term" value="F:RNA-directed DNA polymerase activity"/>
    <property type="evidence" value="ECO:0007669"/>
    <property type="project" value="UniProtKB-KW"/>
</dbReference>
<evidence type="ECO:0000259" key="2">
    <source>
        <dbReference type="Pfam" id="PF00078"/>
    </source>
</evidence>
<evidence type="ECO:0000256" key="1">
    <source>
        <dbReference type="SAM" id="MobiDB-lite"/>
    </source>
</evidence>
<name>A0A4C1TEW3_EUMVA</name>
<feature type="compositionally biased region" description="Polar residues" evidence="1">
    <location>
        <begin position="8"/>
        <end position="33"/>
    </location>
</feature>
<dbReference type="PANTHER" id="PTHR36688:SF1">
    <property type="entry name" value="ENDONUCLEASE_EXONUCLEASE_PHOSPHATASE DOMAIN-CONTAINING PROTEIN"/>
    <property type="match status" value="1"/>
</dbReference>
<feature type="compositionally biased region" description="Polar residues" evidence="1">
    <location>
        <begin position="202"/>
        <end position="211"/>
    </location>
</feature>
<dbReference type="Pfam" id="PF14529">
    <property type="entry name" value="Exo_endo_phos_2"/>
    <property type="match status" value="1"/>
</dbReference>
<dbReference type="OrthoDB" id="410155at2759"/>
<dbReference type="AlphaFoldDB" id="A0A4C1TEW3"/>
<dbReference type="PANTHER" id="PTHR36688">
    <property type="entry name" value="ENDO/EXONUCLEASE/PHOSPHATASE DOMAIN-CONTAINING PROTEIN"/>
    <property type="match status" value="1"/>
</dbReference>
<feature type="domain" description="Endonuclease/exonuclease/phosphatase" evidence="3">
    <location>
        <begin position="382"/>
        <end position="492"/>
    </location>
</feature>
<reference evidence="4 5" key="1">
    <citation type="journal article" date="2019" name="Commun. Biol.">
        <title>The bagworm genome reveals a unique fibroin gene that provides high tensile strength.</title>
        <authorList>
            <person name="Kono N."/>
            <person name="Nakamura H."/>
            <person name="Ohtoshi R."/>
            <person name="Tomita M."/>
            <person name="Numata K."/>
            <person name="Arakawa K."/>
        </authorList>
    </citation>
    <scope>NUCLEOTIDE SEQUENCE [LARGE SCALE GENOMIC DNA]</scope>
</reference>
<keyword evidence="4" id="KW-0695">RNA-directed DNA polymerase</keyword>
<proteinExistence type="predicted"/>
<keyword evidence="5" id="KW-1185">Reference proteome</keyword>
<evidence type="ECO:0000313" key="5">
    <source>
        <dbReference type="Proteomes" id="UP000299102"/>
    </source>
</evidence>
<evidence type="ECO:0000313" key="4">
    <source>
        <dbReference type="EMBL" id="GBP13012.1"/>
    </source>
</evidence>
<sequence>MDVDSSPAGATNASPVEPPATQNPVSASTQAVTDKTAPKMGAKPTVPPRSKLPPPIFLSKGANFLEVSADCTHPVSYIRPRGGQKLKAIIRGILTDFPVEEIQADLCDQGFPVHRLCRRDGSPLWLVLAVLSKTEEAKTIFRNLNREHTANYRKCPKAPKFTLQNRPNSNRPKNKPAAPPRYLINFLDLAGRKSIPPVATSRPASTPSNPWVKTKPILPPRLASGPPREAYRRAPPVPPPAPATAGTSSFGDDIQTVMVILRAVKSSEISDFARDIRACHNVEEKLSVLVSGLIKNVPELGKCMSECDTALIQETYLKPNRPKVCSIAGYVQLRTDRIHGRKGGTALYYRRSLHCGPVNIPPLTNMEATGCRLAMTGHSTLVIVSVYLPSPKRLLRHDLRAPFALGDAVILFGDFNCKNIRWGCPSNNYNGIKLDELEDRFDLGIIAPSTSTCFSNVVSHRPSTINIALTKVVLNFNSIEALHGLTSDHRPVMLKMGPPDGGRSNPTRQWSRNASERFRHPRIVDREYLPDILELIKAKNAALRRASAYPTPEYRSRARALQREVKTRVQEFRNEGWSDLTKEIKTCHKAFWKVTKALKIEGYSIETQCSHASPPYNIAHINRIEEKVLQKTSLEPKDDLTPVSLSEVQTLVKSFNTRKVPGLDGIHKPGKPRVLPASYRPIILLSGLGKLFEKILKTRLSDHLLGKGLIIDEQFGFRPAHSCSQQILRLVEYVSEGFKTKHNTVAVFFDVAKAFDRQIDSLLLDMSVLTRPDVLSEQEFLKAPSSPPCCTPRTQSIYRDRRLVSNSRYSRTIPRSFTEVGIGTPDLLSSASRGPLMS</sequence>
<evidence type="ECO:0000259" key="3">
    <source>
        <dbReference type="Pfam" id="PF14529"/>
    </source>
</evidence>
<comment type="caution">
    <text evidence="4">The sequence shown here is derived from an EMBL/GenBank/DDBJ whole genome shotgun (WGS) entry which is preliminary data.</text>
</comment>
<organism evidence="4 5">
    <name type="scientific">Eumeta variegata</name>
    <name type="common">Bagworm moth</name>
    <name type="synonym">Eumeta japonica</name>
    <dbReference type="NCBI Taxonomy" id="151549"/>
    <lineage>
        <taxon>Eukaryota</taxon>
        <taxon>Metazoa</taxon>
        <taxon>Ecdysozoa</taxon>
        <taxon>Arthropoda</taxon>
        <taxon>Hexapoda</taxon>
        <taxon>Insecta</taxon>
        <taxon>Pterygota</taxon>
        <taxon>Neoptera</taxon>
        <taxon>Endopterygota</taxon>
        <taxon>Lepidoptera</taxon>
        <taxon>Glossata</taxon>
        <taxon>Ditrysia</taxon>
        <taxon>Tineoidea</taxon>
        <taxon>Psychidae</taxon>
        <taxon>Oiketicinae</taxon>
        <taxon>Eumeta</taxon>
    </lineage>
</organism>
<dbReference type="Gene3D" id="3.60.10.10">
    <property type="entry name" value="Endonuclease/exonuclease/phosphatase"/>
    <property type="match status" value="1"/>
</dbReference>
<feature type="region of interest" description="Disordered" evidence="1">
    <location>
        <begin position="197"/>
        <end position="248"/>
    </location>
</feature>
<gene>
    <name evidence="4" type="primary">pol</name>
    <name evidence="4" type="ORF">EVAR_79345_1</name>
</gene>
<dbReference type="SUPFAM" id="SSF56219">
    <property type="entry name" value="DNase I-like"/>
    <property type="match status" value="1"/>
</dbReference>
<dbReference type="InterPro" id="IPR052560">
    <property type="entry name" value="RdDP_mobile_element"/>
</dbReference>
<keyword evidence="4" id="KW-0808">Transferase</keyword>
<feature type="region of interest" description="Disordered" evidence="1">
    <location>
        <begin position="155"/>
        <end position="179"/>
    </location>
</feature>
<dbReference type="Proteomes" id="UP000299102">
    <property type="component" value="Unassembled WGS sequence"/>
</dbReference>
<dbReference type="CDD" id="cd01650">
    <property type="entry name" value="RT_nLTR_like"/>
    <property type="match status" value="1"/>
</dbReference>
<dbReference type="InterPro" id="IPR000477">
    <property type="entry name" value="RT_dom"/>
</dbReference>
<dbReference type="EMBL" id="BGZK01000054">
    <property type="protein sequence ID" value="GBP13012.1"/>
    <property type="molecule type" value="Genomic_DNA"/>
</dbReference>
<accession>A0A4C1TEW3</accession>
<dbReference type="Pfam" id="PF00078">
    <property type="entry name" value="RVT_1"/>
    <property type="match status" value="1"/>
</dbReference>
<feature type="domain" description="Reverse transcriptase" evidence="2">
    <location>
        <begin position="666"/>
        <end position="757"/>
    </location>
</feature>
<feature type="region of interest" description="Disordered" evidence="1">
    <location>
        <begin position="1"/>
        <end position="53"/>
    </location>
</feature>
<dbReference type="InterPro" id="IPR036691">
    <property type="entry name" value="Endo/exonu/phosph_ase_sf"/>
</dbReference>